<dbReference type="NCBIfam" id="TIGR00731">
    <property type="entry name" value="bL25_bact_ctc"/>
    <property type="match status" value="1"/>
</dbReference>
<dbReference type="InterPro" id="IPR020056">
    <property type="entry name" value="Rbsml_bL25/Gln-tRNA_synth_N"/>
</dbReference>
<dbReference type="NCBIfam" id="NF004136">
    <property type="entry name" value="PRK05618.3-2"/>
    <property type="match status" value="1"/>
</dbReference>
<keyword evidence="3 5" id="KW-0689">Ribosomal protein</keyword>
<dbReference type="GO" id="GO:0008097">
    <property type="term" value="F:5S rRNA binding"/>
    <property type="evidence" value="ECO:0007669"/>
    <property type="project" value="InterPro"/>
</dbReference>
<name>A0A2P2E2N3_9LEPT</name>
<keyword evidence="10" id="KW-1185">Reference proteome</keyword>
<evidence type="ECO:0000256" key="3">
    <source>
        <dbReference type="ARBA" id="ARBA00022980"/>
    </source>
</evidence>
<dbReference type="AlphaFoldDB" id="A0A2P2E2N3"/>
<proteinExistence type="inferred from homology"/>
<dbReference type="HAMAP" id="MF_01334">
    <property type="entry name" value="Ribosomal_bL25_CTC"/>
    <property type="match status" value="1"/>
</dbReference>
<dbReference type="InterPro" id="IPR011035">
    <property type="entry name" value="Ribosomal_bL25/Gln-tRNA_synth"/>
</dbReference>
<evidence type="ECO:0000256" key="4">
    <source>
        <dbReference type="ARBA" id="ARBA00023274"/>
    </source>
</evidence>
<dbReference type="Gene3D" id="2.40.240.10">
    <property type="entry name" value="Ribosomal Protein L25, Chain P"/>
    <property type="match status" value="1"/>
</dbReference>
<feature type="domain" description="Large ribosomal subunit protein bL25 L25" evidence="7">
    <location>
        <begin position="6"/>
        <end position="92"/>
    </location>
</feature>
<dbReference type="EMBL" id="BFBB01000008">
    <property type="protein sequence ID" value="GBF51130.1"/>
    <property type="molecule type" value="Genomic_DNA"/>
</dbReference>
<dbReference type="Gene3D" id="2.170.120.20">
    <property type="entry name" value="Ribosomal protein L25, beta domain"/>
    <property type="match status" value="1"/>
</dbReference>
<dbReference type="GO" id="GO:0022625">
    <property type="term" value="C:cytosolic large ribosomal subunit"/>
    <property type="evidence" value="ECO:0007669"/>
    <property type="project" value="TreeGrafter"/>
</dbReference>
<dbReference type="GO" id="GO:0006412">
    <property type="term" value="P:translation"/>
    <property type="evidence" value="ECO:0007669"/>
    <property type="project" value="UniProtKB-UniRule"/>
</dbReference>
<dbReference type="GO" id="GO:0003735">
    <property type="term" value="F:structural constituent of ribosome"/>
    <property type="evidence" value="ECO:0007669"/>
    <property type="project" value="InterPro"/>
</dbReference>
<dbReference type="InterPro" id="IPR020930">
    <property type="entry name" value="Ribosomal_uL5_bac-type"/>
</dbReference>
<dbReference type="InterPro" id="IPR020057">
    <property type="entry name" value="Ribosomal_bL25_b-dom"/>
</dbReference>
<keyword evidence="2 5" id="KW-0694">RNA-binding</keyword>
<dbReference type="InterPro" id="IPR029751">
    <property type="entry name" value="Ribosomal_L25_dom"/>
</dbReference>
<keyword evidence="1 5" id="KW-0699">rRNA-binding</keyword>
<dbReference type="PANTHER" id="PTHR33284">
    <property type="entry name" value="RIBOSOMAL PROTEIN L25/GLN-TRNA SYNTHETASE, ANTI-CODON-BINDING DOMAIN-CONTAINING PROTEIN"/>
    <property type="match status" value="1"/>
</dbReference>
<evidence type="ECO:0000259" key="8">
    <source>
        <dbReference type="Pfam" id="PF14693"/>
    </source>
</evidence>
<comment type="function">
    <text evidence="5">This is one of the proteins that binds to the 5S RNA in the ribosome where it forms part of the central protuberance.</text>
</comment>
<comment type="similarity">
    <text evidence="5">Belongs to the bacterial ribosomal protein bL25 family. CTC subfamily.</text>
</comment>
<dbReference type="InterPro" id="IPR037121">
    <property type="entry name" value="Ribosomal_bL25_C"/>
</dbReference>
<evidence type="ECO:0000313" key="10">
    <source>
        <dbReference type="Proteomes" id="UP000245133"/>
    </source>
</evidence>
<dbReference type="InterPro" id="IPR001021">
    <property type="entry name" value="Ribosomal_bL25_long"/>
</dbReference>
<evidence type="ECO:0000256" key="1">
    <source>
        <dbReference type="ARBA" id="ARBA00022730"/>
    </source>
</evidence>
<dbReference type="PANTHER" id="PTHR33284:SF1">
    <property type="entry name" value="RIBOSOMAL PROTEIN L25_GLN-TRNA SYNTHETASE, ANTI-CODON-BINDING DOMAIN-CONTAINING PROTEIN"/>
    <property type="match status" value="1"/>
</dbReference>
<sequence length="211" mass="22866">MEKLKLKLEPRAEKGKGPARRLRTAGLVPANIIGNGQATSASVVEKEIQKLIDSGIRKATLIEIELDGKKENVFVKEVQRFPHTGQIRHIDFFKVTPGKKILTTVAVKTVGVAKGSKAGGQFEHLIHELKVKSTPEDLVDVISVDVSHLDVGMSIKVSELPTPKSWDIVINGDPIVTSCNKTKAILAAERAEKAEAEKDKKPAAKKAAAKK</sequence>
<gene>
    <name evidence="5 9" type="primary">rplY</name>
    <name evidence="5" type="synonym">ctc</name>
    <name evidence="9" type="ORF">LPTSP4_26620</name>
</gene>
<comment type="subunit">
    <text evidence="5">Part of the 50S ribosomal subunit; part of the 5S rRNA/L5/L18/L25 subcomplex. Contacts the 5S rRNA. Binds to the 5S rRNA independently of L5 and L18.</text>
</comment>
<dbReference type="SUPFAM" id="SSF50715">
    <property type="entry name" value="Ribosomal protein L25-like"/>
    <property type="match status" value="1"/>
</dbReference>
<dbReference type="Pfam" id="PF14693">
    <property type="entry name" value="Ribosomal_TL5_C"/>
    <property type="match status" value="1"/>
</dbReference>
<feature type="domain" description="Large ribosomal subunit protein bL25 beta" evidence="8">
    <location>
        <begin position="100"/>
        <end position="182"/>
    </location>
</feature>
<organism evidence="9 10">
    <name type="scientific">Leptospira ryugenii</name>
    <dbReference type="NCBI Taxonomy" id="1917863"/>
    <lineage>
        <taxon>Bacteria</taxon>
        <taxon>Pseudomonadati</taxon>
        <taxon>Spirochaetota</taxon>
        <taxon>Spirochaetia</taxon>
        <taxon>Leptospirales</taxon>
        <taxon>Leptospiraceae</taxon>
        <taxon>Leptospira</taxon>
    </lineage>
</organism>
<dbReference type="CDD" id="cd00495">
    <property type="entry name" value="Ribosomal_L25_TL5_CTC"/>
    <property type="match status" value="1"/>
</dbReference>
<accession>A0A2P2E2N3</accession>
<reference evidence="9 10" key="1">
    <citation type="submission" date="2018-02" db="EMBL/GenBank/DDBJ databases">
        <title>Novel Leptospira species isolated from soil and water in Japan.</title>
        <authorList>
            <person name="Nakao R."/>
            <person name="Masuzawa T."/>
        </authorList>
    </citation>
    <scope>NUCLEOTIDE SEQUENCE [LARGE SCALE GENOMIC DNA]</scope>
    <source>
        <strain evidence="9 10">YH101</strain>
    </source>
</reference>
<dbReference type="Pfam" id="PF01386">
    <property type="entry name" value="Ribosomal_L25p"/>
    <property type="match status" value="1"/>
</dbReference>
<evidence type="ECO:0000259" key="7">
    <source>
        <dbReference type="Pfam" id="PF01386"/>
    </source>
</evidence>
<dbReference type="Proteomes" id="UP000245133">
    <property type="component" value="Unassembled WGS sequence"/>
</dbReference>
<dbReference type="OrthoDB" id="9790002at2"/>
<evidence type="ECO:0000256" key="5">
    <source>
        <dbReference type="HAMAP-Rule" id="MF_01334"/>
    </source>
</evidence>
<evidence type="ECO:0000256" key="2">
    <source>
        <dbReference type="ARBA" id="ARBA00022884"/>
    </source>
</evidence>
<evidence type="ECO:0000313" key="9">
    <source>
        <dbReference type="EMBL" id="GBF51130.1"/>
    </source>
</evidence>
<evidence type="ECO:0000256" key="6">
    <source>
        <dbReference type="SAM" id="MobiDB-lite"/>
    </source>
</evidence>
<protein>
    <recommendedName>
        <fullName evidence="5">Large ribosomal subunit protein bL25</fullName>
    </recommendedName>
    <alternativeName>
        <fullName evidence="5">General stress protein CTC</fullName>
    </alternativeName>
</protein>
<feature type="region of interest" description="Disordered" evidence="6">
    <location>
        <begin position="191"/>
        <end position="211"/>
    </location>
</feature>
<dbReference type="RefSeq" id="WP_108977494.1">
    <property type="nucleotide sequence ID" value="NZ_BFBB01000008.1"/>
</dbReference>
<keyword evidence="4 5" id="KW-0687">Ribonucleoprotein</keyword>
<comment type="caution">
    <text evidence="9">The sequence shown here is derived from an EMBL/GenBank/DDBJ whole genome shotgun (WGS) entry which is preliminary data.</text>
</comment>
<feature type="compositionally biased region" description="Basic and acidic residues" evidence="6">
    <location>
        <begin position="191"/>
        <end position="202"/>
    </location>
</feature>